<dbReference type="AlphaFoldDB" id="A0AAV6N798"/>
<feature type="compositionally biased region" description="Low complexity" evidence="1">
    <location>
        <begin position="37"/>
        <end position="53"/>
    </location>
</feature>
<gene>
    <name evidence="2" type="ORF">SDJN03_13264</name>
</gene>
<feature type="region of interest" description="Disordered" evidence="1">
    <location>
        <begin position="37"/>
        <end position="64"/>
    </location>
</feature>
<protein>
    <submittedName>
        <fullName evidence="2">Uncharacterized protein</fullName>
    </submittedName>
</protein>
<keyword evidence="3" id="KW-1185">Reference proteome</keyword>
<dbReference type="Proteomes" id="UP000685013">
    <property type="component" value="Chromosome 8"/>
</dbReference>
<dbReference type="EMBL" id="JAGKQH010000008">
    <property type="protein sequence ID" value="KAG6593788.1"/>
    <property type="molecule type" value="Genomic_DNA"/>
</dbReference>
<organism evidence="2 3">
    <name type="scientific">Cucurbita argyrosperma subsp. sororia</name>
    <dbReference type="NCBI Taxonomy" id="37648"/>
    <lineage>
        <taxon>Eukaryota</taxon>
        <taxon>Viridiplantae</taxon>
        <taxon>Streptophyta</taxon>
        <taxon>Embryophyta</taxon>
        <taxon>Tracheophyta</taxon>
        <taxon>Spermatophyta</taxon>
        <taxon>Magnoliopsida</taxon>
        <taxon>eudicotyledons</taxon>
        <taxon>Gunneridae</taxon>
        <taxon>Pentapetalae</taxon>
        <taxon>rosids</taxon>
        <taxon>fabids</taxon>
        <taxon>Cucurbitales</taxon>
        <taxon>Cucurbitaceae</taxon>
        <taxon>Cucurbiteae</taxon>
        <taxon>Cucurbita</taxon>
    </lineage>
</organism>
<comment type="caution">
    <text evidence="2">The sequence shown here is derived from an EMBL/GenBank/DDBJ whole genome shotgun (WGS) entry which is preliminary data.</text>
</comment>
<evidence type="ECO:0000313" key="3">
    <source>
        <dbReference type="Proteomes" id="UP000685013"/>
    </source>
</evidence>
<feature type="non-terminal residue" evidence="2">
    <location>
        <position position="1"/>
    </location>
</feature>
<proteinExistence type="predicted"/>
<sequence>MARLKEHYFSTSLTSTKSRACFFLFLLLLPYNFSTLPSSASASTPSRPPSSSLAMEEQAFSSPYSSQRTLQQFEAAMHEVPSGPNPTTNK</sequence>
<reference evidence="2 3" key="1">
    <citation type="journal article" date="2021" name="Hortic Res">
        <title>The domestication of Cucurbita argyrosperma as revealed by the genome of its wild relative.</title>
        <authorList>
            <person name="Barrera-Redondo J."/>
            <person name="Sanchez-de la Vega G."/>
            <person name="Aguirre-Liguori J.A."/>
            <person name="Castellanos-Morales G."/>
            <person name="Gutierrez-Guerrero Y.T."/>
            <person name="Aguirre-Dugua X."/>
            <person name="Aguirre-Planter E."/>
            <person name="Tenaillon M.I."/>
            <person name="Lira-Saade R."/>
            <person name="Eguiarte L.E."/>
        </authorList>
    </citation>
    <scope>NUCLEOTIDE SEQUENCE [LARGE SCALE GENOMIC DNA]</scope>
    <source>
        <strain evidence="2">JBR-2021</strain>
    </source>
</reference>
<accession>A0AAV6N798</accession>
<name>A0AAV6N798_9ROSI</name>
<evidence type="ECO:0000256" key="1">
    <source>
        <dbReference type="SAM" id="MobiDB-lite"/>
    </source>
</evidence>
<evidence type="ECO:0000313" key="2">
    <source>
        <dbReference type="EMBL" id="KAG6593788.1"/>
    </source>
</evidence>